<keyword evidence="2" id="KW-1185">Reference proteome</keyword>
<feature type="non-terminal residue" evidence="1">
    <location>
        <position position="1"/>
    </location>
</feature>
<evidence type="ECO:0000313" key="2">
    <source>
        <dbReference type="Proteomes" id="UP001476798"/>
    </source>
</evidence>
<dbReference type="EMBL" id="JAHRIO010012574">
    <property type="protein sequence ID" value="MEQ2162813.1"/>
    <property type="molecule type" value="Genomic_DNA"/>
</dbReference>
<reference evidence="1 2" key="1">
    <citation type="submission" date="2021-06" db="EMBL/GenBank/DDBJ databases">
        <authorList>
            <person name="Palmer J.M."/>
        </authorList>
    </citation>
    <scope>NUCLEOTIDE SEQUENCE [LARGE SCALE GENOMIC DNA]</scope>
    <source>
        <strain evidence="1 2">GA_2019</strain>
        <tissue evidence="1">Muscle</tissue>
    </source>
</reference>
<sequence length="60" mass="7078">EHNVENSGGGHVLSDCEDFKQGQSRISRLERQARDFLNAVFHRKGETYPLHIIPFNHWRF</sequence>
<protein>
    <submittedName>
        <fullName evidence="1">Uncharacterized protein</fullName>
    </submittedName>
</protein>
<organism evidence="1 2">
    <name type="scientific">Goodea atripinnis</name>
    <dbReference type="NCBI Taxonomy" id="208336"/>
    <lineage>
        <taxon>Eukaryota</taxon>
        <taxon>Metazoa</taxon>
        <taxon>Chordata</taxon>
        <taxon>Craniata</taxon>
        <taxon>Vertebrata</taxon>
        <taxon>Euteleostomi</taxon>
        <taxon>Actinopterygii</taxon>
        <taxon>Neopterygii</taxon>
        <taxon>Teleostei</taxon>
        <taxon>Neoteleostei</taxon>
        <taxon>Acanthomorphata</taxon>
        <taxon>Ovalentaria</taxon>
        <taxon>Atherinomorphae</taxon>
        <taxon>Cyprinodontiformes</taxon>
        <taxon>Goodeidae</taxon>
        <taxon>Goodea</taxon>
    </lineage>
</organism>
<dbReference type="Proteomes" id="UP001476798">
    <property type="component" value="Unassembled WGS sequence"/>
</dbReference>
<accession>A0ABV0MUK8</accession>
<comment type="caution">
    <text evidence="1">The sequence shown here is derived from an EMBL/GenBank/DDBJ whole genome shotgun (WGS) entry which is preliminary data.</text>
</comment>
<gene>
    <name evidence="1" type="ORF">GOODEAATRI_023812</name>
</gene>
<evidence type="ECO:0000313" key="1">
    <source>
        <dbReference type="EMBL" id="MEQ2162813.1"/>
    </source>
</evidence>
<name>A0ABV0MUK8_9TELE</name>
<proteinExistence type="predicted"/>